<gene>
    <name evidence="2" type="ORF">JM949_02725</name>
</gene>
<organism evidence="2 3">
    <name type="scientific">Micromonospora tarensis</name>
    <dbReference type="NCBI Taxonomy" id="2806100"/>
    <lineage>
        <taxon>Bacteria</taxon>
        <taxon>Bacillati</taxon>
        <taxon>Actinomycetota</taxon>
        <taxon>Actinomycetes</taxon>
        <taxon>Micromonosporales</taxon>
        <taxon>Micromonosporaceae</taxon>
        <taxon>Micromonospora</taxon>
    </lineage>
</organism>
<sequence>MRKRSAALLATAIGASAMFMGAAPASAAVDPTPSTTTPDGKTVRVFEFVYDYRAHLLPAQTGDSVWLEVYGSTAPNTNKVTATSNTDLLISGSVVWGVYAKLRACAQTSAGVTCTAWNK</sequence>
<comment type="caution">
    <text evidence="2">The sequence shown here is derived from an EMBL/GenBank/DDBJ whole genome shotgun (WGS) entry which is preliminary data.</text>
</comment>
<evidence type="ECO:0000313" key="3">
    <source>
        <dbReference type="Proteomes" id="UP000622245"/>
    </source>
</evidence>
<evidence type="ECO:0000256" key="1">
    <source>
        <dbReference type="SAM" id="SignalP"/>
    </source>
</evidence>
<dbReference type="EMBL" id="JAEVHL010000006">
    <property type="protein sequence ID" value="MBM0274454.1"/>
    <property type="molecule type" value="Genomic_DNA"/>
</dbReference>
<evidence type="ECO:0000313" key="2">
    <source>
        <dbReference type="EMBL" id="MBM0274454.1"/>
    </source>
</evidence>
<dbReference type="RefSeq" id="WP_203146874.1">
    <property type="nucleotide sequence ID" value="NZ_JAEVHL010000006.1"/>
</dbReference>
<keyword evidence="1" id="KW-0732">Signal</keyword>
<proteinExistence type="predicted"/>
<dbReference type="Proteomes" id="UP000622245">
    <property type="component" value="Unassembled WGS sequence"/>
</dbReference>
<name>A0ABS1YAU6_9ACTN</name>
<keyword evidence="3" id="KW-1185">Reference proteome</keyword>
<protein>
    <submittedName>
        <fullName evidence="2">Uncharacterized protein</fullName>
    </submittedName>
</protein>
<reference evidence="2 3" key="1">
    <citation type="submission" date="2021-01" db="EMBL/GenBank/DDBJ databases">
        <title>Draft genome sequence of Micromonospora sp. strain STR1s_6.</title>
        <authorList>
            <person name="Karlyshev A."/>
            <person name="Jawad R."/>
        </authorList>
    </citation>
    <scope>NUCLEOTIDE SEQUENCE [LARGE SCALE GENOMIC DNA]</scope>
    <source>
        <strain evidence="2 3">STR1S-6</strain>
    </source>
</reference>
<feature type="chain" id="PRO_5046581807" evidence="1">
    <location>
        <begin position="28"/>
        <end position="119"/>
    </location>
</feature>
<accession>A0ABS1YAU6</accession>
<feature type="signal peptide" evidence="1">
    <location>
        <begin position="1"/>
        <end position="27"/>
    </location>
</feature>